<sequence>MELGNSSHHSITSQEGQPVNYGLYMALYSLASSDAKPSTCQYHAGFKLIREGAASEEKQPHVYLYKLVNNLKVKECMWKFECQQIRRRTDELTALVFLGSPKITVMDLEKQLMAVDIMQRPGCQCKEWIRSAMRELQTLGTIAKFPDAADVWETAVKFADNNPVPAGGVPSTCNMAGERIKSAYEHH</sequence>
<dbReference type="InterPro" id="IPR054208">
    <property type="entry name" value="DUF6914"/>
</dbReference>
<evidence type="ECO:0000313" key="2">
    <source>
        <dbReference type="Proteomes" id="UP000565441"/>
    </source>
</evidence>
<dbReference type="Pfam" id="PF21858">
    <property type="entry name" value="DUF6914"/>
    <property type="match status" value="1"/>
</dbReference>
<organism evidence="1 2">
    <name type="scientific">Tricholomella constricta</name>
    <dbReference type="NCBI Taxonomy" id="117010"/>
    <lineage>
        <taxon>Eukaryota</taxon>
        <taxon>Fungi</taxon>
        <taxon>Dikarya</taxon>
        <taxon>Basidiomycota</taxon>
        <taxon>Agaricomycotina</taxon>
        <taxon>Agaricomycetes</taxon>
        <taxon>Agaricomycetidae</taxon>
        <taxon>Agaricales</taxon>
        <taxon>Tricholomatineae</taxon>
        <taxon>Lyophyllaceae</taxon>
        <taxon>Tricholomella</taxon>
    </lineage>
</organism>
<dbReference type="AlphaFoldDB" id="A0A8H5LX14"/>
<reference evidence="1 2" key="1">
    <citation type="journal article" date="2020" name="ISME J.">
        <title>Uncovering the hidden diversity of litter-decomposition mechanisms in mushroom-forming fungi.</title>
        <authorList>
            <person name="Floudas D."/>
            <person name="Bentzer J."/>
            <person name="Ahren D."/>
            <person name="Johansson T."/>
            <person name="Persson P."/>
            <person name="Tunlid A."/>
        </authorList>
    </citation>
    <scope>NUCLEOTIDE SEQUENCE [LARGE SCALE GENOMIC DNA]</scope>
    <source>
        <strain evidence="1 2">CBS 661.87</strain>
    </source>
</reference>
<keyword evidence="2" id="KW-1185">Reference proteome</keyword>
<proteinExistence type="predicted"/>
<comment type="caution">
    <text evidence="1">The sequence shown here is derived from an EMBL/GenBank/DDBJ whole genome shotgun (WGS) entry which is preliminary data.</text>
</comment>
<accession>A0A8H5LX14</accession>
<name>A0A8H5LX14_9AGAR</name>
<gene>
    <name evidence="1" type="ORF">D9615_009842</name>
</gene>
<protein>
    <submittedName>
        <fullName evidence="1">Uncharacterized protein</fullName>
    </submittedName>
</protein>
<evidence type="ECO:0000313" key="1">
    <source>
        <dbReference type="EMBL" id="KAF5372668.1"/>
    </source>
</evidence>
<dbReference type="EMBL" id="JAACJP010000042">
    <property type="protein sequence ID" value="KAF5372668.1"/>
    <property type="molecule type" value="Genomic_DNA"/>
</dbReference>
<dbReference type="Proteomes" id="UP000565441">
    <property type="component" value="Unassembled WGS sequence"/>
</dbReference>